<organism evidence="1 2">
    <name type="scientific">Roseivirga thermotolerans</name>
    <dbReference type="NCBI Taxonomy" id="1758176"/>
    <lineage>
        <taxon>Bacteria</taxon>
        <taxon>Pseudomonadati</taxon>
        <taxon>Bacteroidota</taxon>
        <taxon>Cytophagia</taxon>
        <taxon>Cytophagales</taxon>
        <taxon>Roseivirgaceae</taxon>
        <taxon>Roseivirga</taxon>
    </lineage>
</organism>
<dbReference type="RefSeq" id="WP_189631165.1">
    <property type="nucleotide sequence ID" value="NZ_BNAG01000004.1"/>
</dbReference>
<proteinExistence type="predicted"/>
<sequence length="203" mass="23378">MIRTKVSILVMLFFVFGLNLKAQMLTVKKIDKDNLKDGGLLIKPTSDIDSKEELYKIVFKGYDSDKDILTYPFAIPDTVDKLSLIRELLTFEGDQRLCVLPISNHNPLSSQIYMGNLKRYSLQLEALFLINQIYLDDPFKYSAYPLLKDNEGNMESVEGKLIEQAYEYYRDWFEKVKSVGGLDQARKAGLVPLRNAQAISWYN</sequence>
<reference evidence="2" key="1">
    <citation type="journal article" date="2019" name="Int. J. Syst. Evol. Microbiol.">
        <title>The Global Catalogue of Microorganisms (GCM) 10K type strain sequencing project: providing services to taxonomists for standard genome sequencing and annotation.</title>
        <authorList>
            <consortium name="The Broad Institute Genomics Platform"/>
            <consortium name="The Broad Institute Genome Sequencing Center for Infectious Disease"/>
            <person name="Wu L."/>
            <person name="Ma J."/>
        </authorList>
    </citation>
    <scope>NUCLEOTIDE SEQUENCE [LARGE SCALE GENOMIC DNA]</scope>
    <source>
        <strain evidence="2">CGMCC 1.15111</strain>
    </source>
</reference>
<accession>A0ABQ3IDK0</accession>
<keyword evidence="2" id="KW-1185">Reference proteome</keyword>
<dbReference type="Proteomes" id="UP000658258">
    <property type="component" value="Unassembled WGS sequence"/>
</dbReference>
<gene>
    <name evidence="1" type="ORF">GCM10011340_30650</name>
</gene>
<name>A0ABQ3IDK0_9BACT</name>
<evidence type="ECO:0000313" key="2">
    <source>
        <dbReference type="Proteomes" id="UP000658258"/>
    </source>
</evidence>
<evidence type="ECO:0000313" key="1">
    <source>
        <dbReference type="EMBL" id="GHE72273.1"/>
    </source>
</evidence>
<comment type="caution">
    <text evidence="1">The sequence shown here is derived from an EMBL/GenBank/DDBJ whole genome shotgun (WGS) entry which is preliminary data.</text>
</comment>
<dbReference type="EMBL" id="BNAG01000004">
    <property type="protein sequence ID" value="GHE72273.1"/>
    <property type="molecule type" value="Genomic_DNA"/>
</dbReference>
<protein>
    <submittedName>
        <fullName evidence="1">Uncharacterized protein</fullName>
    </submittedName>
</protein>